<evidence type="ECO:0008006" key="3">
    <source>
        <dbReference type="Google" id="ProtNLM"/>
    </source>
</evidence>
<dbReference type="RefSeq" id="WP_143102996.1">
    <property type="nucleotide sequence ID" value="NZ_FOZN01000001.1"/>
</dbReference>
<organism evidence="1 2">
    <name type="scientific">Agrococcus baldri</name>
    <dbReference type="NCBI Taxonomy" id="153730"/>
    <lineage>
        <taxon>Bacteria</taxon>
        <taxon>Bacillati</taxon>
        <taxon>Actinomycetota</taxon>
        <taxon>Actinomycetes</taxon>
        <taxon>Micrococcales</taxon>
        <taxon>Microbacteriaceae</taxon>
        <taxon>Agrococcus</taxon>
    </lineage>
</organism>
<keyword evidence="2" id="KW-1185">Reference proteome</keyword>
<comment type="caution">
    <text evidence="1">The sequence shown here is derived from an EMBL/GenBank/DDBJ whole genome shotgun (WGS) entry which is preliminary data.</text>
</comment>
<gene>
    <name evidence="1" type="ORF">SAMN04487783_0590</name>
</gene>
<protein>
    <recommendedName>
        <fullName evidence="3">VOC domain-containing protein</fullName>
    </recommendedName>
</protein>
<reference evidence="1 2" key="1">
    <citation type="submission" date="2016-10" db="EMBL/GenBank/DDBJ databases">
        <authorList>
            <person name="Varghese N."/>
            <person name="Submissions S."/>
        </authorList>
    </citation>
    <scope>NUCLEOTIDE SEQUENCE [LARGE SCALE GENOMIC DNA]</scope>
    <source>
        <strain evidence="1 2">IAM 15147</strain>
    </source>
</reference>
<proteinExistence type="predicted"/>
<accession>A0AA94HKV0</accession>
<dbReference type="InterPro" id="IPR029068">
    <property type="entry name" value="Glyas_Bleomycin-R_OHBP_Dase"/>
</dbReference>
<dbReference type="EMBL" id="FOZN01000001">
    <property type="protein sequence ID" value="SFS01794.1"/>
    <property type="molecule type" value="Genomic_DNA"/>
</dbReference>
<name>A0AA94HKV0_9MICO</name>
<dbReference type="AlphaFoldDB" id="A0AA94HKV0"/>
<dbReference type="Proteomes" id="UP000198506">
    <property type="component" value="Unassembled WGS sequence"/>
</dbReference>
<sequence length="114" mass="12146">MRLEILYVPTTDLEATLGVYRDGLGYTELWREGASTVALTKDGSELQIMIDEDPDAETGPMFVVDSVVAFHEALPAGLTVVDEPAQIPGGWLASYREPGGSVLYAIDQATAAAS</sequence>
<dbReference type="Gene3D" id="3.10.180.10">
    <property type="entry name" value="2,3-Dihydroxybiphenyl 1,2-Dioxygenase, domain 1"/>
    <property type="match status" value="1"/>
</dbReference>
<evidence type="ECO:0000313" key="1">
    <source>
        <dbReference type="EMBL" id="SFS01794.1"/>
    </source>
</evidence>
<dbReference type="SUPFAM" id="SSF54593">
    <property type="entry name" value="Glyoxalase/Bleomycin resistance protein/Dihydroxybiphenyl dioxygenase"/>
    <property type="match status" value="1"/>
</dbReference>
<evidence type="ECO:0000313" key="2">
    <source>
        <dbReference type="Proteomes" id="UP000198506"/>
    </source>
</evidence>